<sequence>MRDQLARDEQTVTIATAVALFTVVLVVGGVVALLAAWVADPSARVGRAFGIATLAVACGISLRYLVRHRRP</sequence>
<comment type="caution">
    <text evidence="2">The sequence shown here is derived from an EMBL/GenBank/DDBJ whole genome shotgun (WGS) entry which is preliminary data.</text>
</comment>
<feature type="transmembrane region" description="Helical" evidence="1">
    <location>
        <begin position="12"/>
        <end position="39"/>
    </location>
</feature>
<evidence type="ECO:0008006" key="4">
    <source>
        <dbReference type="Google" id="ProtNLM"/>
    </source>
</evidence>
<evidence type="ECO:0000313" key="2">
    <source>
        <dbReference type="EMBL" id="GGO91023.1"/>
    </source>
</evidence>
<keyword evidence="1" id="KW-0812">Transmembrane</keyword>
<dbReference type="Proteomes" id="UP000655410">
    <property type="component" value="Unassembled WGS sequence"/>
</dbReference>
<dbReference type="EMBL" id="BMNI01000006">
    <property type="protein sequence ID" value="GGO91023.1"/>
    <property type="molecule type" value="Genomic_DNA"/>
</dbReference>
<gene>
    <name evidence="2" type="ORF">GCM10011584_24120</name>
</gene>
<name>A0ABQ2NCA3_9ACTN</name>
<keyword evidence="1" id="KW-0472">Membrane</keyword>
<evidence type="ECO:0000313" key="3">
    <source>
        <dbReference type="Proteomes" id="UP000655410"/>
    </source>
</evidence>
<reference evidence="3" key="1">
    <citation type="journal article" date="2019" name="Int. J. Syst. Evol. Microbiol.">
        <title>The Global Catalogue of Microorganisms (GCM) 10K type strain sequencing project: providing services to taxonomists for standard genome sequencing and annotation.</title>
        <authorList>
            <consortium name="The Broad Institute Genomics Platform"/>
            <consortium name="The Broad Institute Genome Sequencing Center for Infectious Disease"/>
            <person name="Wu L."/>
            <person name="Ma J."/>
        </authorList>
    </citation>
    <scope>NUCLEOTIDE SEQUENCE [LARGE SCALE GENOMIC DNA]</scope>
    <source>
        <strain evidence="3">CGMCC 4.7371</strain>
    </source>
</reference>
<feature type="transmembrane region" description="Helical" evidence="1">
    <location>
        <begin position="45"/>
        <end position="66"/>
    </location>
</feature>
<keyword evidence="1" id="KW-1133">Transmembrane helix</keyword>
<keyword evidence="3" id="KW-1185">Reference proteome</keyword>
<organism evidence="2 3">
    <name type="scientific">Nocardioides phosphati</name>
    <dbReference type="NCBI Taxonomy" id="1867775"/>
    <lineage>
        <taxon>Bacteria</taxon>
        <taxon>Bacillati</taxon>
        <taxon>Actinomycetota</taxon>
        <taxon>Actinomycetes</taxon>
        <taxon>Propionibacteriales</taxon>
        <taxon>Nocardioidaceae</taxon>
        <taxon>Nocardioides</taxon>
    </lineage>
</organism>
<accession>A0ABQ2NCA3</accession>
<dbReference type="RefSeq" id="WP_188784271.1">
    <property type="nucleotide sequence ID" value="NZ_BMNI01000006.1"/>
</dbReference>
<protein>
    <recommendedName>
        <fullName evidence="4">DUF2530 domain-containing protein</fullName>
    </recommendedName>
</protein>
<proteinExistence type="predicted"/>
<evidence type="ECO:0000256" key="1">
    <source>
        <dbReference type="SAM" id="Phobius"/>
    </source>
</evidence>